<evidence type="ECO:0000313" key="2">
    <source>
        <dbReference type="Proteomes" id="UP000016888"/>
    </source>
</evidence>
<dbReference type="Proteomes" id="UP000016888">
    <property type="component" value="Segment"/>
</dbReference>
<dbReference type="KEGG" id="vg:17699640"/>
<keyword evidence="2" id="KW-1185">Reference proteome</keyword>
<dbReference type="EMBL" id="AB854109">
    <property type="protein sequence ID" value="BAN92324.1"/>
    <property type="molecule type" value="Genomic_DNA"/>
</dbReference>
<reference evidence="1 2" key="1">
    <citation type="submission" date="2013-09" db="EMBL/GenBank/DDBJ databases">
        <title>Genomic characterization of Ralstonia solanacearum phage phiRSB3.</title>
        <authorList>
            <person name="Kawasaki T."/>
            <person name="Matsunami M."/>
            <person name="Fujie M."/>
            <person name="Yamada T."/>
        </authorList>
    </citation>
    <scope>NUCLEOTIDE SEQUENCE [LARGE SCALE GENOMIC DNA]</scope>
</reference>
<sequence>MFKQFPSRLAAALVFASDEAKQKIADGIQYAISQGAAVQTEVDTPAPLATFRKPRQRSIRKGTQARFHAKRGAAHYPSVNHSDANNKAFQFLSNTLLLRLVSPHLSAVYPKVEVTA</sequence>
<accession>U3TM19</accession>
<dbReference type="RefSeq" id="YP_008853901.1">
    <property type="nucleotide sequence ID" value="NC_022917.1"/>
</dbReference>
<name>U3TM19_9CAUD</name>
<proteinExistence type="predicted"/>
<dbReference type="GeneID" id="17699640"/>
<protein>
    <submittedName>
        <fullName evidence="1">Uncharacterized protein</fullName>
    </submittedName>
</protein>
<organism evidence="1 2">
    <name type="scientific">Ralstonia phage RSB3</name>
    <dbReference type="NCBI Taxonomy" id="1402875"/>
    <lineage>
        <taxon>Viruses</taxon>
        <taxon>Duplodnaviria</taxon>
        <taxon>Heunggongvirae</taxon>
        <taxon>Uroviricota</taxon>
        <taxon>Caudoviricetes</taxon>
        <taxon>Autographivirales</taxon>
        <taxon>Autoscriptoviridae</taxon>
        <taxon>Jiaoyazivirus</taxon>
        <taxon>Jiaoyazivirus RSB3</taxon>
    </lineage>
</organism>
<evidence type="ECO:0000313" key="1">
    <source>
        <dbReference type="EMBL" id="BAN92324.1"/>
    </source>
</evidence>